<keyword evidence="3" id="KW-0647">Proteasome</keyword>
<reference evidence="3" key="2">
    <citation type="journal article" date="2024" name="Plant">
        <title>Genomic evolution and insights into agronomic trait innovations of Sesamum species.</title>
        <authorList>
            <person name="Miao H."/>
            <person name="Wang L."/>
            <person name="Qu L."/>
            <person name="Liu H."/>
            <person name="Sun Y."/>
            <person name="Le M."/>
            <person name="Wang Q."/>
            <person name="Wei S."/>
            <person name="Zheng Y."/>
            <person name="Lin W."/>
            <person name="Duan Y."/>
            <person name="Cao H."/>
            <person name="Xiong S."/>
            <person name="Wang X."/>
            <person name="Wei L."/>
            <person name="Li C."/>
            <person name="Ma Q."/>
            <person name="Ju M."/>
            <person name="Zhao R."/>
            <person name="Li G."/>
            <person name="Mu C."/>
            <person name="Tian Q."/>
            <person name="Mei H."/>
            <person name="Zhang T."/>
            <person name="Gao T."/>
            <person name="Zhang H."/>
        </authorList>
    </citation>
    <scope>NUCLEOTIDE SEQUENCE</scope>
    <source>
        <strain evidence="3">3651</strain>
    </source>
</reference>
<accession>A0AAE1YDC9</accession>
<reference evidence="3" key="1">
    <citation type="submission" date="2020-06" db="EMBL/GenBank/DDBJ databases">
        <authorList>
            <person name="Li T."/>
            <person name="Hu X."/>
            <person name="Zhang T."/>
            <person name="Song X."/>
            <person name="Zhang H."/>
            <person name="Dai N."/>
            <person name="Sheng W."/>
            <person name="Hou X."/>
            <person name="Wei L."/>
        </authorList>
    </citation>
    <scope>NUCLEOTIDE SEQUENCE</scope>
    <source>
        <strain evidence="3">3651</strain>
        <tissue evidence="3">Leaf</tissue>
    </source>
</reference>
<dbReference type="EMBL" id="JACGWO010000005">
    <property type="protein sequence ID" value="KAK4427979.1"/>
    <property type="molecule type" value="Genomic_DNA"/>
</dbReference>
<evidence type="ECO:0000313" key="3">
    <source>
        <dbReference type="EMBL" id="KAK4427979.1"/>
    </source>
</evidence>
<gene>
    <name evidence="3" type="ORF">Salat_1566900</name>
</gene>
<dbReference type="InterPro" id="IPR036047">
    <property type="entry name" value="F-box-like_dom_sf"/>
</dbReference>
<name>A0AAE1YDC9_9LAMI</name>
<proteinExistence type="predicted"/>
<evidence type="ECO:0000259" key="2">
    <source>
        <dbReference type="Pfam" id="PF10602"/>
    </source>
</evidence>
<dbReference type="AlphaFoldDB" id="A0AAE1YDC9"/>
<dbReference type="PANTHER" id="PTHR35546:SF121">
    <property type="entry name" value="F-BOX PROTEIN"/>
    <property type="match status" value="1"/>
</dbReference>
<evidence type="ECO:0000313" key="4">
    <source>
        <dbReference type="Proteomes" id="UP001293254"/>
    </source>
</evidence>
<dbReference type="PANTHER" id="PTHR35546">
    <property type="entry name" value="F-BOX PROTEIN INTERACTION DOMAIN PROTEIN-RELATED"/>
    <property type="match status" value="1"/>
</dbReference>
<dbReference type="Pfam" id="PF00646">
    <property type="entry name" value="F-box"/>
    <property type="match status" value="1"/>
</dbReference>
<sequence length="741" mass="83800">MEQLKETDSKTLADGQSMHLMFCTPTIWFFQMDFDLIYESIDKQNNLLGNDGDCDMNGRLKVHESLYCISILNLKKAAIFFLKRSLDIVSLKEKVADALDVLSIMVRIPCFSDFLNSVCDYHHKLLFVSFAGSFEHIVASRRYLYPRIWYFLQSYRNLTTDPMPKAFGVVNFVDLELSPFTVAKKLHYKVHKVAVVLEIAANMVFLPAIAGNSAASQSVAFDDQIQMDQHVNELPEDILIGILSHLPAKILSKFKIVSASWYLMISDLCLPKLSAPSPSAKISRFIFITSSFLLRPLKFNDRGRLGGSSFVSDKRFLNSLSGSLPYDKQKPPMFEDCCNGMVLLAYSSASPVEYLVFNPATRECVRLPIYETRYGFELYHASLAFDPTISLNYRVVCFSINKIDDTIASPLVAGIFWSEIGKWSMHMVPLDFSVYGLGWTKRCIYLNGFLYWLSNAKYIICIDLKAVNAHERSLDSVMSAFPLPQQDKIDEKGFLGTSGRCLYYSNYVGWSMLFWVLDNGKDWVFKHSIDMIDFLARPLVVDMFAKHPFARNSLLRTFAIHHNSVEVYVGGCSFVFRYHLETKHLEVVFDAVNGDEVDEKVKNPVVEETEKVAPSPILQKSHSVQVIPQLSGVSSPLPSPLPSALPSDVTTSNLFGQLLFPSLQSVLQTNILQRDAILRLMKQMVIGDFSDIGCTPINLPMTEKSLARTCAGRAPKIQNRENGWMNKSQVTFMHISWGNLH</sequence>
<dbReference type="Pfam" id="PF10602">
    <property type="entry name" value="RPN7"/>
    <property type="match status" value="1"/>
</dbReference>
<dbReference type="InterPro" id="IPR045135">
    <property type="entry name" value="Rpn7_N"/>
</dbReference>
<feature type="domain" description="F-box" evidence="1">
    <location>
        <begin position="233"/>
        <end position="270"/>
    </location>
</feature>
<dbReference type="SUPFAM" id="SSF81383">
    <property type="entry name" value="F-box domain"/>
    <property type="match status" value="1"/>
</dbReference>
<organism evidence="3 4">
    <name type="scientific">Sesamum alatum</name>
    <dbReference type="NCBI Taxonomy" id="300844"/>
    <lineage>
        <taxon>Eukaryota</taxon>
        <taxon>Viridiplantae</taxon>
        <taxon>Streptophyta</taxon>
        <taxon>Embryophyta</taxon>
        <taxon>Tracheophyta</taxon>
        <taxon>Spermatophyta</taxon>
        <taxon>Magnoliopsida</taxon>
        <taxon>eudicotyledons</taxon>
        <taxon>Gunneridae</taxon>
        <taxon>Pentapetalae</taxon>
        <taxon>asterids</taxon>
        <taxon>lamiids</taxon>
        <taxon>Lamiales</taxon>
        <taxon>Pedaliaceae</taxon>
        <taxon>Sesamum</taxon>
    </lineage>
</organism>
<protein>
    <submittedName>
        <fullName evidence="3">26S proteasome non-ATPase regulatory subunit</fullName>
    </submittedName>
</protein>
<feature type="domain" description="26S proteasome regulatory subunit Rpn7 N-terminal" evidence="2">
    <location>
        <begin position="2"/>
        <end position="90"/>
    </location>
</feature>
<keyword evidence="4" id="KW-1185">Reference proteome</keyword>
<dbReference type="Proteomes" id="UP001293254">
    <property type="component" value="Unassembled WGS sequence"/>
</dbReference>
<dbReference type="Gene3D" id="1.20.1280.50">
    <property type="match status" value="1"/>
</dbReference>
<evidence type="ECO:0000259" key="1">
    <source>
        <dbReference type="Pfam" id="PF00646"/>
    </source>
</evidence>
<dbReference type="InterPro" id="IPR055290">
    <property type="entry name" value="At3g26010-like"/>
</dbReference>
<comment type="caution">
    <text evidence="3">The sequence shown here is derived from an EMBL/GenBank/DDBJ whole genome shotgun (WGS) entry which is preliminary data.</text>
</comment>
<dbReference type="InterPro" id="IPR001810">
    <property type="entry name" value="F-box_dom"/>
</dbReference>
<dbReference type="GO" id="GO:0000502">
    <property type="term" value="C:proteasome complex"/>
    <property type="evidence" value="ECO:0007669"/>
    <property type="project" value="UniProtKB-KW"/>
</dbReference>